<evidence type="ECO:0000313" key="4">
    <source>
        <dbReference type="EMBL" id="SDM12310.1"/>
    </source>
</evidence>
<comment type="similarity">
    <text evidence="1">Belongs to the trimethylamine methyltransferase family.</text>
</comment>
<dbReference type="OrthoDB" id="5418352at2"/>
<dbReference type="GO" id="GO:0032259">
    <property type="term" value="P:methylation"/>
    <property type="evidence" value="ECO:0007669"/>
    <property type="project" value="UniProtKB-KW"/>
</dbReference>
<evidence type="ECO:0000256" key="2">
    <source>
        <dbReference type="ARBA" id="ARBA00022603"/>
    </source>
</evidence>
<keyword evidence="5" id="KW-1185">Reference proteome</keyword>
<gene>
    <name evidence="4" type="ORF">SAMN04488692_11741</name>
</gene>
<organism evidence="4 5">
    <name type="scientific">Halarsenatibacter silvermanii</name>
    <dbReference type="NCBI Taxonomy" id="321763"/>
    <lineage>
        <taxon>Bacteria</taxon>
        <taxon>Bacillati</taxon>
        <taxon>Bacillota</taxon>
        <taxon>Clostridia</taxon>
        <taxon>Halanaerobiales</taxon>
        <taxon>Halarsenatibacteraceae</taxon>
        <taxon>Halarsenatibacter</taxon>
    </lineage>
</organism>
<reference evidence="4 5" key="1">
    <citation type="submission" date="2016-10" db="EMBL/GenBank/DDBJ databases">
        <authorList>
            <person name="de Groot N.N."/>
        </authorList>
    </citation>
    <scope>NUCLEOTIDE SEQUENCE [LARGE SCALE GENOMIC DNA]</scope>
    <source>
        <strain evidence="4 5">SLAS-1</strain>
    </source>
</reference>
<evidence type="ECO:0000256" key="3">
    <source>
        <dbReference type="ARBA" id="ARBA00022679"/>
    </source>
</evidence>
<evidence type="ECO:0000256" key="1">
    <source>
        <dbReference type="ARBA" id="ARBA00007137"/>
    </source>
</evidence>
<keyword evidence="3 4" id="KW-0808">Transferase</keyword>
<keyword evidence="2 4" id="KW-0489">Methyltransferase</keyword>
<dbReference type="InterPro" id="IPR038601">
    <property type="entry name" value="MttB-like_sf"/>
</dbReference>
<dbReference type="AlphaFoldDB" id="A0A1G9QN31"/>
<dbReference type="EMBL" id="FNGO01000017">
    <property type="protein sequence ID" value="SDM12310.1"/>
    <property type="molecule type" value="Genomic_DNA"/>
</dbReference>
<sequence length="461" mass="50753">MNLKNDLVNHNALQKNLLSEQDLDFIHNQTVEILEQDGVKFDDKKALDIFRKNDIKTESNRVFLDEAAITRALKQIPEAFTLKARNTDNNVKVGGDKSILGPPLSAPFNLDRGKDKYSNYEDYLKFIKLYQQNSHIHLNGGEITPPTDIPEDSRHKDMFYAAVKYSDKPLLGTGTGNDVRDCLQMGKEVFGADNFAAGNYILKMVGASSPLTFDKTPLQTLLHWSQNRQPLAVYAQILAGVSGPATRTGLLIQQNAEILSGAVLVQLINSGTPVIYSSYSSAADMNSGSITVGNGFYAQIIAATAQIADYYNLPSLTAGALTDSNEFDSQSGAESMMNMMTAISAGVDIIMFAAGACQNYLGISSRKMIQDTEIIKSIKNIHREIESKEETSARQAISNVEPGDSFLTHPHTLSHLESEGNEGRMNQFANSQKEVEKMLANYRQPALASKIEEKLQAMIER</sequence>
<dbReference type="Pfam" id="PF06253">
    <property type="entry name" value="MTTB"/>
    <property type="match status" value="1"/>
</dbReference>
<name>A0A1G9QN31_9FIRM</name>
<proteinExistence type="inferred from homology"/>
<accession>A0A1G9QN31</accession>
<dbReference type="Proteomes" id="UP000199476">
    <property type="component" value="Unassembled WGS sequence"/>
</dbReference>
<dbReference type="RefSeq" id="WP_089761005.1">
    <property type="nucleotide sequence ID" value="NZ_FNGO01000017.1"/>
</dbReference>
<dbReference type="Gene3D" id="3.20.20.480">
    <property type="entry name" value="Trimethylamine methyltransferase-like"/>
    <property type="match status" value="1"/>
</dbReference>
<dbReference type="GO" id="GO:0015948">
    <property type="term" value="P:methanogenesis"/>
    <property type="evidence" value="ECO:0007669"/>
    <property type="project" value="InterPro"/>
</dbReference>
<dbReference type="STRING" id="321763.SAMN04488692_11741"/>
<protein>
    <submittedName>
        <fullName evidence="4">Trimethylamine---corrinoid protein Co-methyltransferase</fullName>
    </submittedName>
</protein>
<dbReference type="GO" id="GO:0008168">
    <property type="term" value="F:methyltransferase activity"/>
    <property type="evidence" value="ECO:0007669"/>
    <property type="project" value="UniProtKB-KW"/>
</dbReference>
<dbReference type="InterPro" id="IPR010426">
    <property type="entry name" value="MTTB_MeTrfase"/>
</dbReference>
<evidence type="ECO:0000313" key="5">
    <source>
        <dbReference type="Proteomes" id="UP000199476"/>
    </source>
</evidence>